<dbReference type="RefSeq" id="WP_185178422.1">
    <property type="nucleotide sequence ID" value="NZ_CBCSEP010000001.1"/>
</dbReference>
<evidence type="ECO:0000313" key="1">
    <source>
        <dbReference type="EMBL" id="MBB6677136.1"/>
    </source>
</evidence>
<accession>A0A841TAN3</accession>
<sequence>MTKYRLIAMDLDDTLLTDELTVGDKTREAMARALAQGVKLTIATGRMFASAKQTAEQVGLNVPIITYQGSLIRNLLDEQVLYERAVPADAARQLYDFTREHGLHLQTFIHDKLYAFNDGEKLVAYAKQSNIPYTYVPSFDDLPEGSHTKLIIIDDPEKLDKLIPVLQPLLGDRVHMTKSKANFLEFLHPEGTKGHALRFLAAHFGIPMEETIAIGDAWNDREMIEAAGLGVAMANGVPALREIADYVTLSNNEDGVAHVLEKFVLHM</sequence>
<dbReference type="Proteomes" id="UP000574133">
    <property type="component" value="Unassembled WGS sequence"/>
</dbReference>
<dbReference type="SFLD" id="SFLDG01144">
    <property type="entry name" value="C2.B.4:_PGP_Like"/>
    <property type="match status" value="1"/>
</dbReference>
<dbReference type="Gene3D" id="3.30.1240.10">
    <property type="match status" value="1"/>
</dbReference>
<dbReference type="AlphaFoldDB" id="A0A841TAN3"/>
<dbReference type="CDD" id="cd07516">
    <property type="entry name" value="HAD_Pase"/>
    <property type="match status" value="1"/>
</dbReference>
<protein>
    <submittedName>
        <fullName evidence="1">HAD family phosphatase</fullName>
    </submittedName>
</protein>
<evidence type="ECO:0000313" key="2">
    <source>
        <dbReference type="Proteomes" id="UP000574133"/>
    </source>
</evidence>
<dbReference type="GO" id="GO:0016791">
    <property type="term" value="F:phosphatase activity"/>
    <property type="evidence" value="ECO:0007669"/>
    <property type="project" value="UniProtKB-ARBA"/>
</dbReference>
<dbReference type="InterPro" id="IPR036412">
    <property type="entry name" value="HAD-like_sf"/>
</dbReference>
<organism evidence="1 2">
    <name type="scientific">Cohnella lubricantis</name>
    <dbReference type="NCBI Taxonomy" id="2163172"/>
    <lineage>
        <taxon>Bacteria</taxon>
        <taxon>Bacillati</taxon>
        <taxon>Bacillota</taxon>
        <taxon>Bacilli</taxon>
        <taxon>Bacillales</taxon>
        <taxon>Paenibacillaceae</taxon>
        <taxon>Cohnella</taxon>
    </lineage>
</organism>
<dbReference type="SFLD" id="SFLDS00003">
    <property type="entry name" value="Haloacid_Dehalogenase"/>
    <property type="match status" value="1"/>
</dbReference>
<dbReference type="PANTHER" id="PTHR10000:SF8">
    <property type="entry name" value="HAD SUPERFAMILY HYDROLASE-LIKE, TYPE 3"/>
    <property type="match status" value="1"/>
</dbReference>
<dbReference type="NCBIfam" id="TIGR01484">
    <property type="entry name" value="HAD-SF-IIB"/>
    <property type="match status" value="1"/>
</dbReference>
<dbReference type="PROSITE" id="PS01229">
    <property type="entry name" value="COF_2"/>
    <property type="match status" value="1"/>
</dbReference>
<reference evidence="1 2" key="1">
    <citation type="submission" date="2020-08" db="EMBL/GenBank/DDBJ databases">
        <title>Cohnella phylogeny.</title>
        <authorList>
            <person name="Dunlap C."/>
        </authorList>
    </citation>
    <scope>NUCLEOTIDE SEQUENCE [LARGE SCALE GENOMIC DNA]</scope>
    <source>
        <strain evidence="1 2">DSM 103658</strain>
    </source>
</reference>
<gene>
    <name evidence="1" type="ORF">H4Q31_07330</name>
</gene>
<dbReference type="InterPro" id="IPR000150">
    <property type="entry name" value="Cof"/>
</dbReference>
<dbReference type="NCBIfam" id="TIGR00099">
    <property type="entry name" value="Cof-subfamily"/>
    <property type="match status" value="1"/>
</dbReference>
<dbReference type="Pfam" id="PF08282">
    <property type="entry name" value="Hydrolase_3"/>
    <property type="match status" value="1"/>
</dbReference>
<dbReference type="SUPFAM" id="SSF56784">
    <property type="entry name" value="HAD-like"/>
    <property type="match status" value="1"/>
</dbReference>
<dbReference type="InterPro" id="IPR023214">
    <property type="entry name" value="HAD_sf"/>
</dbReference>
<keyword evidence="2" id="KW-1185">Reference proteome</keyword>
<comment type="caution">
    <text evidence="1">The sequence shown here is derived from an EMBL/GenBank/DDBJ whole genome shotgun (WGS) entry which is preliminary data.</text>
</comment>
<dbReference type="Gene3D" id="3.40.50.1000">
    <property type="entry name" value="HAD superfamily/HAD-like"/>
    <property type="match status" value="1"/>
</dbReference>
<dbReference type="InterPro" id="IPR006379">
    <property type="entry name" value="HAD-SF_hydro_IIB"/>
</dbReference>
<dbReference type="GO" id="GO:0000287">
    <property type="term" value="F:magnesium ion binding"/>
    <property type="evidence" value="ECO:0007669"/>
    <property type="project" value="TreeGrafter"/>
</dbReference>
<dbReference type="SFLD" id="SFLDG01140">
    <property type="entry name" value="C2.B:_Phosphomannomutase_and_P"/>
    <property type="match status" value="1"/>
</dbReference>
<dbReference type="GO" id="GO:0005829">
    <property type="term" value="C:cytosol"/>
    <property type="evidence" value="ECO:0007669"/>
    <property type="project" value="TreeGrafter"/>
</dbReference>
<dbReference type="PANTHER" id="PTHR10000">
    <property type="entry name" value="PHOSPHOSERINE PHOSPHATASE"/>
    <property type="match status" value="1"/>
</dbReference>
<name>A0A841TAN3_9BACL</name>
<proteinExistence type="predicted"/>
<dbReference type="EMBL" id="JACJVN010000027">
    <property type="protein sequence ID" value="MBB6677136.1"/>
    <property type="molecule type" value="Genomic_DNA"/>
</dbReference>